<name>A0A0A2JZZ0_PENEN</name>
<dbReference type="EMBL" id="JQFZ01000103">
    <property type="protein sequence ID" value="KGO59168.1"/>
    <property type="molecule type" value="Genomic_DNA"/>
</dbReference>
<dbReference type="InterPro" id="IPR056362">
    <property type="entry name" value="AtuA-like_ferredoxin_dom"/>
</dbReference>
<evidence type="ECO:0000313" key="3">
    <source>
        <dbReference type="EMBL" id="KGO59168.1"/>
    </source>
</evidence>
<dbReference type="Pfam" id="PF23544">
    <property type="entry name" value="AtuA_ferredoxin"/>
    <property type="match status" value="1"/>
</dbReference>
<feature type="domain" description="AtuA-like ferredoxin-fold" evidence="2">
    <location>
        <begin position="494"/>
        <end position="590"/>
    </location>
</feature>
<dbReference type="VEuPathDB" id="FungiDB:PEXP_049820"/>
<dbReference type="InterPro" id="IPR010839">
    <property type="entry name" value="AtuA_N"/>
</dbReference>
<feature type="domain" description="Acyclic terpene utilisation N-terminal" evidence="1">
    <location>
        <begin position="9"/>
        <end position="450"/>
    </location>
</feature>
<proteinExistence type="predicted"/>
<accession>A0A0A2JZZ0</accession>
<dbReference type="Proteomes" id="UP000030143">
    <property type="component" value="Unassembled WGS sequence"/>
</dbReference>
<dbReference type="STRING" id="27334.A0A0A2JZZ0"/>
<dbReference type="RefSeq" id="XP_016600433.1">
    <property type="nucleotide sequence ID" value="XM_016744513.1"/>
</dbReference>
<organism evidence="3 4">
    <name type="scientific">Penicillium expansum</name>
    <name type="common">Blue mold rot fungus</name>
    <dbReference type="NCBI Taxonomy" id="27334"/>
    <lineage>
        <taxon>Eukaryota</taxon>
        <taxon>Fungi</taxon>
        <taxon>Dikarya</taxon>
        <taxon>Ascomycota</taxon>
        <taxon>Pezizomycotina</taxon>
        <taxon>Eurotiomycetes</taxon>
        <taxon>Eurotiomycetidae</taxon>
        <taxon>Eurotiales</taxon>
        <taxon>Aspergillaceae</taxon>
        <taxon>Penicillium</taxon>
    </lineage>
</organism>
<protein>
    <recommendedName>
        <fullName evidence="5">DUF1446 domain-containing protein</fullName>
    </recommendedName>
</protein>
<dbReference type="PANTHER" id="PTHR47585">
    <property type="match status" value="1"/>
</dbReference>
<dbReference type="Pfam" id="PF07287">
    <property type="entry name" value="AtuA"/>
    <property type="match status" value="1"/>
</dbReference>
<dbReference type="PhylomeDB" id="A0A0A2JZZ0"/>
<comment type="caution">
    <text evidence="3">The sequence shown here is derived from an EMBL/GenBank/DDBJ whole genome shotgun (WGS) entry which is preliminary data.</text>
</comment>
<keyword evidence="4" id="KW-1185">Reference proteome</keyword>
<dbReference type="HOGENOM" id="CLU_012617_0_1_1"/>
<evidence type="ECO:0000259" key="2">
    <source>
        <dbReference type="Pfam" id="PF23544"/>
    </source>
</evidence>
<evidence type="ECO:0000313" key="4">
    <source>
        <dbReference type="Proteomes" id="UP000030143"/>
    </source>
</evidence>
<evidence type="ECO:0008006" key="5">
    <source>
        <dbReference type="Google" id="ProtNLM"/>
    </source>
</evidence>
<dbReference type="GeneID" id="27679933"/>
<sequence length="604" mass="66945">MTVTKLSTLRIASASGSVTDRRHGFAELAREEDLHFIVGDWMSEYNMTTRGGAKVKQNEESSEFETSFMESIEPALDSISARKVKVAVNAGASDTKKLHDILVQTIHDKGLDLKVAWVEGDEVSDLLQQAIKAGEEFTNLTTGQKLSDWEFDPIYAQCYLGAWGIVEALNQGADIVLCGRVTDASPTIACAAYHYQWSRQDFDQLAHAFVAGHFLECSTYVTGGNFSGFKSLPGVGVDIGFPVAEINPGGDFVVTIQKGKDGMVTEDTCKAQLLYEIQGPLYYNPDVVAILDDIVIKEEGTNRVHVSNVKSIKPPPTTKVGITALGGFQAEVHYFLCGLDIEEKAALLERQVRHLLDESLYHTLVFRTSGSCASDPSSQDAATVDVRIFAQSRSESALATEKFFRPCTDTIMQSYPGATFAVDARQGVPKPYYEYFVSIFPQDRMRHVCHTPFNNKQITIPSPSDTVPFAYEQSSYETKAPFDLDVFGPTTRAPLGYVVHARSGDKGSDANVGFFVRHADEWDWLRTVLTVDKIRGLLGKDDVGNKIFRFELRNIWAVHFLLKDHLDRGVASSSTYDVLGKNVAEYLRCKYVDIPDKFLARGRI</sequence>
<evidence type="ECO:0000259" key="1">
    <source>
        <dbReference type="Pfam" id="PF07287"/>
    </source>
</evidence>
<dbReference type="PANTHER" id="PTHR47585:SF2">
    <property type="entry name" value="DUF1446 DOMAIN PROTEIN (AFU_ORTHOLOGUE AFUA_6G11420)"/>
    <property type="match status" value="1"/>
</dbReference>
<dbReference type="AlphaFoldDB" id="A0A0A2JZZ0"/>
<gene>
    <name evidence="3" type="ORF">PEX2_072430</name>
</gene>
<dbReference type="OrthoDB" id="10265871at2759"/>
<reference evidence="3 4" key="1">
    <citation type="journal article" date="2015" name="Mol. Plant Microbe Interact.">
        <title>Genome, transcriptome, and functional analyses of Penicillium expansum provide new insights into secondary metabolism and pathogenicity.</title>
        <authorList>
            <person name="Ballester A.R."/>
            <person name="Marcet-Houben M."/>
            <person name="Levin E."/>
            <person name="Sela N."/>
            <person name="Selma-Lazaro C."/>
            <person name="Carmona L."/>
            <person name="Wisniewski M."/>
            <person name="Droby S."/>
            <person name="Gonzalez-Candelas L."/>
            <person name="Gabaldon T."/>
        </authorList>
    </citation>
    <scope>NUCLEOTIDE SEQUENCE [LARGE SCALE GENOMIC DNA]</scope>
    <source>
        <strain evidence="3 4">MD-8</strain>
    </source>
</reference>